<dbReference type="Pfam" id="PF11185">
    <property type="entry name" value="DUF2971"/>
    <property type="match status" value="1"/>
</dbReference>
<dbReference type="AlphaFoldDB" id="A0A317G1I2"/>
<evidence type="ECO:0000313" key="1">
    <source>
        <dbReference type="EMBL" id="PWT26260.1"/>
    </source>
</evidence>
<keyword evidence="2" id="KW-1185">Reference proteome</keyword>
<dbReference type="Proteomes" id="UP000245488">
    <property type="component" value="Chromosome"/>
</dbReference>
<dbReference type="EMBL" id="NXNG01000001">
    <property type="protein sequence ID" value="PWT26260.1"/>
    <property type="molecule type" value="Genomic_DNA"/>
</dbReference>
<accession>A0A317G1I2</accession>
<dbReference type="InterPro" id="IPR021352">
    <property type="entry name" value="DUF2971"/>
</dbReference>
<sequence>MGGFWIMEKLFHYTSVSGFEGITNSKTLRFTKSDFLNDPTDCSLFINLIQKYLKDNEAVLEDIFAKNQGDRLEEIKTIYNERGCDLVGYVDYIHRHISLYVMSLTCNQDAMNMWNYYGQGGFELAFSQEKLIQKLKHTLVSEKEYITGQRVIYTNSKSGVDDISMSSFENFILVNKDYDNVFKAHKDYIDNKSYYDATQLYSTNTLGKFIEIYLKSYIATLKYLLSKSEINADMQPEEIFEKVFNNVSNLNGYYYWKHDLSLYMIVLSALIKSDSYEYEDEYRIVYFEYNVSDIKTKKEEYITKHIMDGDFICPYVTFKSDYENLLCDTLLGITISPVTRNLPINNNRYLDTLKSYSSSKGLTKNIDFSKHTIRW</sequence>
<reference evidence="1 2" key="1">
    <citation type="submission" date="2017-09" db="EMBL/GenBank/DDBJ databases">
        <title>High-quality draft genome sequence of Butyrivibrio fibrisolvens INBov1, isolated from cow rumen.</title>
        <authorList>
            <person name="Rodriguez Hernaez J."/>
            <person name="Rivarola M."/>
            <person name="Paniego N."/>
            <person name="Cravero S."/>
            <person name="Ceron Cucchi M."/>
            <person name="Martinez M.C."/>
        </authorList>
    </citation>
    <scope>NUCLEOTIDE SEQUENCE [LARGE SCALE GENOMIC DNA]</scope>
    <source>
        <strain evidence="1 2">INBov1</strain>
    </source>
</reference>
<proteinExistence type="predicted"/>
<evidence type="ECO:0000313" key="2">
    <source>
        <dbReference type="Proteomes" id="UP000245488"/>
    </source>
</evidence>
<name>A0A317G1I2_BUTFI</name>
<protein>
    <submittedName>
        <fullName evidence="1">DUF2971 domain-containing protein</fullName>
    </submittedName>
</protein>
<organism evidence="1 2">
    <name type="scientific">Butyrivibrio fibrisolvens</name>
    <dbReference type="NCBI Taxonomy" id="831"/>
    <lineage>
        <taxon>Bacteria</taxon>
        <taxon>Bacillati</taxon>
        <taxon>Bacillota</taxon>
        <taxon>Clostridia</taxon>
        <taxon>Lachnospirales</taxon>
        <taxon>Lachnospiraceae</taxon>
        <taxon>Butyrivibrio</taxon>
    </lineage>
</organism>
<comment type="caution">
    <text evidence="1">The sequence shown here is derived from an EMBL/GenBank/DDBJ whole genome shotgun (WGS) entry which is preliminary data.</text>
</comment>
<gene>
    <name evidence="1" type="ORF">CPT75_03550</name>
</gene>